<accession>A0A9P8GMY2</accession>
<proteinExistence type="predicted"/>
<comment type="caution">
    <text evidence="5">The sequence shown here is derived from an EMBL/GenBank/DDBJ whole genome shotgun (WGS) entry which is preliminary data.</text>
</comment>
<feature type="signal peptide" evidence="3">
    <location>
        <begin position="1"/>
        <end position="29"/>
    </location>
</feature>
<organism evidence="5 6">
    <name type="scientific">Aureobasidium melanogenum</name>
    <name type="common">Aureobasidium pullulans var. melanogenum</name>
    <dbReference type="NCBI Taxonomy" id="46634"/>
    <lineage>
        <taxon>Eukaryota</taxon>
        <taxon>Fungi</taxon>
        <taxon>Dikarya</taxon>
        <taxon>Ascomycota</taxon>
        <taxon>Pezizomycotina</taxon>
        <taxon>Dothideomycetes</taxon>
        <taxon>Dothideomycetidae</taxon>
        <taxon>Dothideales</taxon>
        <taxon>Saccotheciaceae</taxon>
        <taxon>Aureobasidium</taxon>
    </lineage>
</organism>
<protein>
    <recommendedName>
        <fullName evidence="4">WSC domain-containing protein</fullName>
    </recommendedName>
</protein>
<evidence type="ECO:0000256" key="3">
    <source>
        <dbReference type="SAM" id="SignalP"/>
    </source>
</evidence>
<evidence type="ECO:0000313" key="5">
    <source>
        <dbReference type="EMBL" id="KAH0231251.1"/>
    </source>
</evidence>
<gene>
    <name evidence="5" type="ORF">KCV03_g1522</name>
</gene>
<dbReference type="AlphaFoldDB" id="A0A9P8GMY2"/>
<evidence type="ECO:0000313" key="6">
    <source>
        <dbReference type="Proteomes" id="UP000767238"/>
    </source>
</evidence>
<feature type="chain" id="PRO_5040245313" description="WSC domain-containing protein" evidence="3">
    <location>
        <begin position="30"/>
        <end position="454"/>
    </location>
</feature>
<dbReference type="SMART" id="SM00321">
    <property type="entry name" value="WSC"/>
    <property type="match status" value="1"/>
</dbReference>
<name>A0A9P8GMY2_AURME</name>
<dbReference type="PROSITE" id="PS51212">
    <property type="entry name" value="WSC"/>
    <property type="match status" value="1"/>
</dbReference>
<dbReference type="EMBL" id="JAHFYH010000006">
    <property type="protein sequence ID" value="KAH0231251.1"/>
    <property type="molecule type" value="Genomic_DNA"/>
</dbReference>
<feature type="domain" description="WSC" evidence="4">
    <location>
        <begin position="29"/>
        <end position="116"/>
    </location>
</feature>
<evidence type="ECO:0000256" key="2">
    <source>
        <dbReference type="SAM" id="Phobius"/>
    </source>
</evidence>
<keyword evidence="2" id="KW-0472">Membrane</keyword>
<keyword evidence="3" id="KW-0732">Signal</keyword>
<feature type="region of interest" description="Disordered" evidence="1">
    <location>
        <begin position="188"/>
        <end position="227"/>
    </location>
</feature>
<keyword evidence="2" id="KW-0812">Transmembrane</keyword>
<reference evidence="5" key="1">
    <citation type="journal article" date="2021" name="J Fungi (Basel)">
        <title>Virulence traits and population genomics of the black yeast Aureobasidium melanogenum.</title>
        <authorList>
            <person name="Cernosa A."/>
            <person name="Sun X."/>
            <person name="Gostincar C."/>
            <person name="Fang C."/>
            <person name="Gunde-Cimerman N."/>
            <person name="Song Z."/>
        </authorList>
    </citation>
    <scope>NUCLEOTIDE SEQUENCE</scope>
    <source>
        <strain evidence="5">EXF-8016</strain>
    </source>
</reference>
<dbReference type="PANTHER" id="PTHR16861:SF9">
    <property type="entry name" value="CELL WALL INTEGRITY AND STRESS RESPONSE COMPONENT 1"/>
    <property type="match status" value="1"/>
</dbReference>
<feature type="region of interest" description="Disordered" evidence="1">
    <location>
        <begin position="326"/>
        <end position="360"/>
    </location>
</feature>
<dbReference type="CDD" id="cd12087">
    <property type="entry name" value="TM_EGFR-like"/>
    <property type="match status" value="1"/>
</dbReference>
<dbReference type="Pfam" id="PF01822">
    <property type="entry name" value="WSC"/>
    <property type="match status" value="1"/>
</dbReference>
<dbReference type="PANTHER" id="PTHR16861">
    <property type="entry name" value="GLYCOPROTEIN 38"/>
    <property type="match status" value="1"/>
</dbReference>
<feature type="region of interest" description="Disordered" evidence="1">
    <location>
        <begin position="424"/>
        <end position="454"/>
    </location>
</feature>
<evidence type="ECO:0000256" key="1">
    <source>
        <dbReference type="SAM" id="MobiDB-lite"/>
    </source>
</evidence>
<feature type="region of interest" description="Disordered" evidence="1">
    <location>
        <begin position="379"/>
        <end position="406"/>
    </location>
</feature>
<dbReference type="InterPro" id="IPR002889">
    <property type="entry name" value="WSC_carb-bd"/>
</dbReference>
<keyword evidence="2" id="KW-1133">Transmembrane helix</keyword>
<reference evidence="5" key="2">
    <citation type="submission" date="2021-08" db="EMBL/GenBank/DDBJ databases">
        <authorList>
            <person name="Gostincar C."/>
            <person name="Sun X."/>
            <person name="Song Z."/>
            <person name="Gunde-Cimerman N."/>
        </authorList>
    </citation>
    <scope>NUCLEOTIDE SEQUENCE</scope>
    <source>
        <strain evidence="5">EXF-8016</strain>
    </source>
</reference>
<feature type="transmembrane region" description="Helical" evidence="2">
    <location>
        <begin position="301"/>
        <end position="323"/>
    </location>
</feature>
<feature type="compositionally biased region" description="Low complexity" evidence="1">
    <location>
        <begin position="189"/>
        <end position="227"/>
    </location>
</feature>
<dbReference type="Proteomes" id="UP000767238">
    <property type="component" value="Unassembled WGS sequence"/>
</dbReference>
<dbReference type="OrthoDB" id="2537459at2759"/>
<sequence>MSSRGSLRSSHMLLLPLALMSGFWQHAHGLGQTYCSSQNSGSNFDAVTDIYQSNGACQKTCVDNYAFAIVQYQQCWCSNYAPADQVDVSECNESCPGYPDDKCGDKDNGLYGYIKLNISPSGTLGSGSASSSTSSAAQSSTQQSTPTSSPSPSSAQASSPVQSDTTVFTSVPVTVTVKQSASVVISYVTPSSSTPTTTSTSTSSASSTSSTSSTPISTSSSTSSTSTSLSLTSTQAAVVTSSPSSTAADTDSLSHTTFVSTRVVTLSGAPVTQTVTSTAVVTPGADSLHENESKGVSGGTVAGAVVGSVAGVALLLAGAFFLWRRRQSETSDPESPRSGSGSGSARRRMERNTSVLSKTGLLSSAGTAVDMEKFQDDAAQGHKYHGSESTAPASASPDGDRRNSRPLVYDQRLNPAALMEHWERNGSRASIGTMQDQRDYSRPLGVTNPDPVDD</sequence>
<evidence type="ECO:0000259" key="4">
    <source>
        <dbReference type="PROSITE" id="PS51212"/>
    </source>
</evidence>
<feature type="region of interest" description="Disordered" evidence="1">
    <location>
        <begin position="125"/>
        <end position="163"/>
    </location>
</feature>
<feature type="non-terminal residue" evidence="5">
    <location>
        <position position="1"/>
    </location>
</feature>